<keyword evidence="13" id="KW-1185">Reference proteome</keyword>
<feature type="binding site" evidence="7">
    <location>
        <position position="449"/>
    </location>
    <ligand>
        <name>meso-2,6-diaminopimelate</name>
        <dbReference type="ChEBI" id="CHEBI:57791"/>
    </ligand>
</feature>
<dbReference type="InterPro" id="IPR004101">
    <property type="entry name" value="Mur_ligase_C"/>
</dbReference>
<evidence type="ECO:0000256" key="6">
    <source>
        <dbReference type="ARBA" id="ARBA00023316"/>
    </source>
</evidence>
<dbReference type="GO" id="GO:0008765">
    <property type="term" value="F:UDP-N-acetylmuramoylalanyl-D-glutamate-2,6-diaminopimelate ligase activity"/>
    <property type="evidence" value="ECO:0007669"/>
    <property type="project" value="UniProtKB-EC"/>
</dbReference>
<comment type="caution">
    <text evidence="7">Lacks conserved residue(s) required for the propagation of feature annotation.</text>
</comment>
<dbReference type="InterPro" id="IPR013221">
    <property type="entry name" value="Mur_ligase_cen"/>
</dbReference>
<dbReference type="PANTHER" id="PTHR23135">
    <property type="entry name" value="MUR LIGASE FAMILY MEMBER"/>
    <property type="match status" value="1"/>
</dbReference>
<keyword evidence="7 12" id="KW-0436">Ligase</keyword>
<feature type="binding site" evidence="7">
    <location>
        <position position="25"/>
    </location>
    <ligand>
        <name>UDP-N-acetyl-alpha-D-muramoyl-L-alanyl-D-glutamate</name>
        <dbReference type="ChEBI" id="CHEBI:83900"/>
    </ligand>
</feature>
<feature type="binding site" evidence="7">
    <location>
        <position position="170"/>
    </location>
    <ligand>
        <name>UDP-N-acetyl-alpha-D-muramoyl-L-alanyl-D-glutamate</name>
        <dbReference type="ChEBI" id="CHEBI:83900"/>
    </ligand>
</feature>
<feature type="binding site" evidence="7">
    <location>
        <position position="178"/>
    </location>
    <ligand>
        <name>UDP-N-acetyl-alpha-D-muramoyl-L-alanyl-D-glutamate</name>
        <dbReference type="ChEBI" id="CHEBI:83900"/>
    </ligand>
</feature>
<feature type="binding site" evidence="7">
    <location>
        <position position="176"/>
    </location>
    <ligand>
        <name>UDP-N-acetyl-alpha-D-muramoyl-L-alanyl-D-glutamate</name>
        <dbReference type="ChEBI" id="CHEBI:83900"/>
    </ligand>
</feature>
<dbReference type="Gene3D" id="3.40.1190.10">
    <property type="entry name" value="Mur-like, catalytic domain"/>
    <property type="match status" value="1"/>
</dbReference>
<dbReference type="HAMAP" id="MF_00208">
    <property type="entry name" value="MurE"/>
    <property type="match status" value="1"/>
</dbReference>
<evidence type="ECO:0000256" key="7">
    <source>
        <dbReference type="HAMAP-Rule" id="MF_00208"/>
    </source>
</evidence>
<feature type="binding site" evidence="7">
    <location>
        <begin position="143"/>
        <end position="144"/>
    </location>
    <ligand>
        <name>UDP-N-acetyl-alpha-D-muramoyl-L-alanyl-D-glutamate</name>
        <dbReference type="ChEBI" id="CHEBI:83900"/>
    </ligand>
</feature>
<evidence type="ECO:0000256" key="8">
    <source>
        <dbReference type="RuleBase" id="RU004135"/>
    </source>
</evidence>
<feature type="short sequence motif" description="Meso-diaminopimelate recognition motif" evidence="7">
    <location>
        <begin position="401"/>
        <end position="404"/>
    </location>
</feature>
<dbReference type="Gene3D" id="3.90.190.20">
    <property type="entry name" value="Mur ligase, C-terminal domain"/>
    <property type="match status" value="1"/>
</dbReference>
<comment type="PTM">
    <text evidence="7">Carboxylation is probably crucial for Mg(2+) binding and, consequently, for the gamma-phosphate positioning of ATP.</text>
</comment>
<dbReference type="NCBIfam" id="NF001126">
    <property type="entry name" value="PRK00139.1-4"/>
    <property type="match status" value="1"/>
</dbReference>
<evidence type="ECO:0000259" key="11">
    <source>
        <dbReference type="Pfam" id="PF08245"/>
    </source>
</evidence>
<comment type="caution">
    <text evidence="12">The sequence shown here is derived from an EMBL/GenBank/DDBJ whole genome shotgun (WGS) entry which is preliminary data.</text>
</comment>
<evidence type="ECO:0000256" key="5">
    <source>
        <dbReference type="ARBA" id="ARBA00023306"/>
    </source>
</evidence>
<feature type="binding site" evidence="7">
    <location>
        <begin position="101"/>
        <end position="107"/>
    </location>
    <ligand>
        <name>ATP</name>
        <dbReference type="ChEBI" id="CHEBI:30616"/>
    </ligand>
</feature>
<gene>
    <name evidence="7" type="primary">murE</name>
    <name evidence="12" type="ORF">ACFONP_01090</name>
</gene>
<dbReference type="InterPro" id="IPR035911">
    <property type="entry name" value="MurE/MurF_N"/>
</dbReference>
<comment type="cofactor">
    <cofactor evidence="7">
        <name>Mg(2+)</name>
        <dbReference type="ChEBI" id="CHEBI:18420"/>
    </cofactor>
</comment>
<evidence type="ECO:0000259" key="9">
    <source>
        <dbReference type="Pfam" id="PF01225"/>
    </source>
</evidence>
<evidence type="ECO:0000313" key="12">
    <source>
        <dbReference type="EMBL" id="MFC3301326.1"/>
    </source>
</evidence>
<keyword evidence="5 7" id="KW-0131">Cell cycle</keyword>
<organism evidence="12 13">
    <name type="scientific">Parvularcula lutaonensis</name>
    <dbReference type="NCBI Taxonomy" id="491923"/>
    <lineage>
        <taxon>Bacteria</taxon>
        <taxon>Pseudomonadati</taxon>
        <taxon>Pseudomonadota</taxon>
        <taxon>Alphaproteobacteria</taxon>
        <taxon>Parvularculales</taxon>
        <taxon>Parvularculaceae</taxon>
        <taxon>Parvularcula</taxon>
    </lineage>
</organism>
<keyword evidence="7" id="KW-0547">Nucleotide-binding</keyword>
<protein>
    <recommendedName>
        <fullName evidence="7">UDP-N-acetylmuramoyl-L-alanyl-D-glutamate--2,6-diaminopimelate ligase</fullName>
        <ecNumber evidence="7">6.3.2.13</ecNumber>
    </recommendedName>
    <alternativeName>
        <fullName evidence="7">Meso-A2pm-adding enzyme</fullName>
    </alternativeName>
    <alternativeName>
        <fullName evidence="7">Meso-diaminopimelate-adding enzyme</fullName>
    </alternativeName>
    <alternativeName>
        <fullName evidence="7">UDP-MurNAc-L-Ala-D-Glu:meso-diaminopimelate ligase</fullName>
    </alternativeName>
    <alternativeName>
        <fullName evidence="7">UDP-MurNAc-tripeptide synthetase</fullName>
    </alternativeName>
    <alternativeName>
        <fullName evidence="7">UDP-N-acetylmuramyl-tripeptide synthetase</fullName>
    </alternativeName>
</protein>
<keyword evidence="7" id="KW-0460">Magnesium</keyword>
<comment type="catalytic activity">
    <reaction evidence="7">
        <text>UDP-N-acetyl-alpha-D-muramoyl-L-alanyl-D-glutamate + meso-2,6-diaminopimelate + ATP = UDP-N-acetyl-alpha-D-muramoyl-L-alanyl-gamma-D-glutamyl-meso-2,6-diaminopimelate + ADP + phosphate + H(+)</text>
        <dbReference type="Rhea" id="RHEA:23676"/>
        <dbReference type="ChEBI" id="CHEBI:15378"/>
        <dbReference type="ChEBI" id="CHEBI:30616"/>
        <dbReference type="ChEBI" id="CHEBI:43474"/>
        <dbReference type="ChEBI" id="CHEBI:57791"/>
        <dbReference type="ChEBI" id="CHEBI:83900"/>
        <dbReference type="ChEBI" id="CHEBI:83905"/>
        <dbReference type="ChEBI" id="CHEBI:456216"/>
        <dbReference type="EC" id="6.3.2.13"/>
    </reaction>
</comment>
<dbReference type="SUPFAM" id="SSF53244">
    <property type="entry name" value="MurD-like peptide ligases, peptide-binding domain"/>
    <property type="match status" value="1"/>
</dbReference>
<dbReference type="InterPro" id="IPR036615">
    <property type="entry name" value="Mur_ligase_C_dom_sf"/>
</dbReference>
<sequence>MKLQDMTALARRLPEVDIKGITADSRAVKPGWLFAALPGTKVDGRAFIPQAIENGAVAVLAKPGTEAPVPVVESEAPRLTLAQLAMVFHPGQPRVIAGITGTNGKTSVARFASQLWSLLGHRAGSLGTLGAIAPGFDYRLKHTTPDPVEIHQVLHNMTTVGTTHLAMEVSSHGLAQYRADGVNIGLAAFTNLTRDHFDYHETFEDYYAAKRRLFTQLLPRGCPVVINTDGPFADRAADDAEKAGRRAVTVGRKGELLRLESVRATATGLRVEITAEGKGYDLHLPLVGSFQADNALVAAGLVIESGHPAALVLPKLEQISAAPGRMELAAVRKMRGGEAGIYVDYAHTPAAVETVLQAIRPHTAGDIHIVLGAGGDRDAAKRPQMGAAAAKGAQHVVVTDDNPRTEDPKLIREQVAAGAPGALVIGDRREAIHAAARRLKPGDTLVIAGKGHERGQTIGEVTYPFNDIEVAQEAARQPGVAA</sequence>
<dbReference type="Gene3D" id="3.40.1390.10">
    <property type="entry name" value="MurE/MurF, N-terminal domain"/>
    <property type="match status" value="1"/>
</dbReference>
<dbReference type="RefSeq" id="WP_229786041.1">
    <property type="nucleotide sequence ID" value="NZ_BMXU01000001.1"/>
</dbReference>
<dbReference type="Pfam" id="PF01225">
    <property type="entry name" value="Mur_ligase"/>
    <property type="match status" value="1"/>
</dbReference>
<dbReference type="Pfam" id="PF02875">
    <property type="entry name" value="Mur_ligase_C"/>
    <property type="match status" value="1"/>
</dbReference>
<keyword evidence="2 7" id="KW-0132">Cell division</keyword>
<keyword evidence="4 7" id="KW-0573">Peptidoglycan synthesis</keyword>
<accession>A0ABV7MAF3</accession>
<dbReference type="SUPFAM" id="SSF53623">
    <property type="entry name" value="MurD-like peptide ligases, catalytic domain"/>
    <property type="match status" value="1"/>
</dbReference>
<keyword evidence="7" id="KW-0963">Cytoplasm</keyword>
<comment type="function">
    <text evidence="7">Catalyzes the addition of meso-diaminopimelic acid to the nucleotide precursor UDP-N-acetylmuramoyl-L-alanyl-D-glutamate (UMAG) in the biosynthesis of bacterial cell-wall peptidoglycan.</text>
</comment>
<dbReference type="SUPFAM" id="SSF63418">
    <property type="entry name" value="MurE/MurF N-terminal domain"/>
    <property type="match status" value="1"/>
</dbReference>
<feature type="modified residue" description="N6-carboxylysine" evidence="7">
    <location>
        <position position="210"/>
    </location>
</feature>
<evidence type="ECO:0000256" key="1">
    <source>
        <dbReference type="ARBA" id="ARBA00005898"/>
    </source>
</evidence>
<feature type="domain" description="Mur ligase central" evidence="11">
    <location>
        <begin position="99"/>
        <end position="301"/>
    </location>
</feature>
<keyword evidence="3 7" id="KW-0133">Cell shape</keyword>
<dbReference type="Pfam" id="PF08245">
    <property type="entry name" value="Mur_ligase_M"/>
    <property type="match status" value="1"/>
</dbReference>
<dbReference type="InterPro" id="IPR000713">
    <property type="entry name" value="Mur_ligase_N"/>
</dbReference>
<reference evidence="13" key="1">
    <citation type="journal article" date="2019" name="Int. J. Syst. Evol. Microbiol.">
        <title>The Global Catalogue of Microorganisms (GCM) 10K type strain sequencing project: providing services to taxonomists for standard genome sequencing and annotation.</title>
        <authorList>
            <consortium name="The Broad Institute Genomics Platform"/>
            <consortium name="The Broad Institute Genome Sequencing Center for Infectious Disease"/>
            <person name="Wu L."/>
            <person name="Ma J."/>
        </authorList>
    </citation>
    <scope>NUCLEOTIDE SEQUENCE [LARGE SCALE GENOMIC DNA]</scope>
    <source>
        <strain evidence="13">KCTC 22245</strain>
    </source>
</reference>
<evidence type="ECO:0000256" key="2">
    <source>
        <dbReference type="ARBA" id="ARBA00022618"/>
    </source>
</evidence>
<proteinExistence type="inferred from homology"/>
<dbReference type="EC" id="6.3.2.13" evidence="7"/>
<dbReference type="Proteomes" id="UP001595607">
    <property type="component" value="Unassembled WGS sequence"/>
</dbReference>
<dbReference type="NCBIfam" id="NF001124">
    <property type="entry name" value="PRK00139.1-2"/>
    <property type="match status" value="1"/>
</dbReference>
<dbReference type="NCBIfam" id="TIGR01085">
    <property type="entry name" value="murE"/>
    <property type="match status" value="1"/>
</dbReference>
<feature type="binding site" evidence="7">
    <location>
        <position position="377"/>
    </location>
    <ligand>
        <name>meso-2,6-diaminopimelate</name>
        <dbReference type="ChEBI" id="CHEBI:57791"/>
    </ligand>
</feature>
<keyword evidence="7" id="KW-0067">ATP-binding</keyword>
<comment type="similarity">
    <text evidence="1 7">Belongs to the MurCDEF family. MurE subfamily.</text>
</comment>
<comment type="pathway">
    <text evidence="7 8">Cell wall biogenesis; peptidoglycan biosynthesis.</text>
</comment>
<dbReference type="EMBL" id="JBHRVA010000002">
    <property type="protein sequence ID" value="MFC3301326.1"/>
    <property type="molecule type" value="Genomic_DNA"/>
</dbReference>
<feature type="binding site" evidence="7">
    <location>
        <position position="453"/>
    </location>
    <ligand>
        <name>meso-2,6-diaminopimelate</name>
        <dbReference type="ChEBI" id="CHEBI:57791"/>
    </ligand>
</feature>
<keyword evidence="6 7" id="KW-0961">Cell wall biogenesis/degradation</keyword>
<feature type="domain" description="Mur ligase N-terminal catalytic" evidence="9">
    <location>
        <begin position="18"/>
        <end position="73"/>
    </location>
</feature>
<evidence type="ECO:0000256" key="3">
    <source>
        <dbReference type="ARBA" id="ARBA00022960"/>
    </source>
</evidence>
<comment type="subcellular location">
    <subcellularLocation>
        <location evidence="7 8">Cytoplasm</location>
    </subcellularLocation>
</comment>
<name>A0ABV7MAF3_9PROT</name>
<evidence type="ECO:0000313" key="13">
    <source>
        <dbReference type="Proteomes" id="UP001595607"/>
    </source>
</evidence>
<feature type="binding site" evidence="7">
    <location>
        <begin position="401"/>
        <end position="404"/>
    </location>
    <ligand>
        <name>meso-2,6-diaminopimelate</name>
        <dbReference type="ChEBI" id="CHEBI:57791"/>
    </ligand>
</feature>
<evidence type="ECO:0000259" key="10">
    <source>
        <dbReference type="Pfam" id="PF02875"/>
    </source>
</evidence>
<evidence type="ECO:0000256" key="4">
    <source>
        <dbReference type="ARBA" id="ARBA00022984"/>
    </source>
</evidence>
<dbReference type="InterPro" id="IPR036565">
    <property type="entry name" value="Mur-like_cat_sf"/>
</dbReference>
<dbReference type="InterPro" id="IPR005761">
    <property type="entry name" value="UDP-N-AcMur-Glu-dNH2Pim_ligase"/>
</dbReference>
<feature type="domain" description="Mur ligase C-terminal" evidence="10">
    <location>
        <begin position="324"/>
        <end position="451"/>
    </location>
</feature>
<dbReference type="PANTHER" id="PTHR23135:SF4">
    <property type="entry name" value="UDP-N-ACETYLMURAMOYL-L-ALANYL-D-GLUTAMATE--2,6-DIAMINOPIMELATE LIGASE MURE HOMOLOG, CHLOROPLASTIC"/>
    <property type="match status" value="1"/>
</dbReference>